<dbReference type="AlphaFoldDB" id="A0A0P1BJA7"/>
<sequence>MSAAQRLPADQAQQAEMQARFVQEQQMSAVDAQTGIEQAPRGTEPIPESQLNPAFDKDDLRQGHPPPAVAKGIRIPKKIKVRRPRALKGKPWEKGEGAENVTADDMTDEEIEMEEDEAEKKPGLIGKILGKS</sequence>
<dbReference type="Proteomes" id="UP000054845">
    <property type="component" value="Unassembled WGS sequence"/>
</dbReference>
<dbReference type="EMBL" id="CCYA01000278">
    <property type="protein sequence ID" value="CEH16233.1"/>
    <property type="molecule type" value="Genomic_DNA"/>
</dbReference>
<feature type="compositionally biased region" description="Low complexity" evidence="1">
    <location>
        <begin position="123"/>
        <end position="132"/>
    </location>
</feature>
<feature type="region of interest" description="Disordered" evidence="1">
    <location>
        <begin position="1"/>
        <end position="132"/>
    </location>
</feature>
<evidence type="ECO:0000313" key="2">
    <source>
        <dbReference type="EMBL" id="CEH16233.1"/>
    </source>
</evidence>
<organism evidence="2 3">
    <name type="scientific">Ceraceosorus bombacis</name>
    <dbReference type="NCBI Taxonomy" id="401625"/>
    <lineage>
        <taxon>Eukaryota</taxon>
        <taxon>Fungi</taxon>
        <taxon>Dikarya</taxon>
        <taxon>Basidiomycota</taxon>
        <taxon>Ustilaginomycotina</taxon>
        <taxon>Exobasidiomycetes</taxon>
        <taxon>Ceraceosorales</taxon>
        <taxon>Ceraceosoraceae</taxon>
        <taxon>Ceraceosorus</taxon>
    </lineage>
</organism>
<reference evidence="2 3" key="1">
    <citation type="submission" date="2014-09" db="EMBL/GenBank/DDBJ databases">
        <authorList>
            <person name="Magalhaes I.L.F."/>
            <person name="Oliveira U."/>
            <person name="Santos F.R."/>
            <person name="Vidigal T.H.D.A."/>
            <person name="Brescovit A.D."/>
            <person name="Santos A.J."/>
        </authorList>
    </citation>
    <scope>NUCLEOTIDE SEQUENCE [LARGE SCALE GENOMIC DNA]</scope>
</reference>
<evidence type="ECO:0000256" key="1">
    <source>
        <dbReference type="SAM" id="MobiDB-lite"/>
    </source>
</evidence>
<accession>A0A0P1BJA7</accession>
<feature type="compositionally biased region" description="Basic residues" evidence="1">
    <location>
        <begin position="74"/>
        <end position="88"/>
    </location>
</feature>
<protein>
    <submittedName>
        <fullName evidence="2">Uncharacterized protein</fullName>
    </submittedName>
</protein>
<keyword evidence="3" id="KW-1185">Reference proteome</keyword>
<proteinExistence type="predicted"/>
<name>A0A0P1BJA7_9BASI</name>
<evidence type="ECO:0000313" key="3">
    <source>
        <dbReference type="Proteomes" id="UP000054845"/>
    </source>
</evidence>
<feature type="compositionally biased region" description="Acidic residues" evidence="1">
    <location>
        <begin position="105"/>
        <end position="117"/>
    </location>
</feature>